<keyword evidence="3" id="KW-0813">Transport</keyword>
<dbReference type="GeneID" id="111252925"/>
<evidence type="ECO:0000256" key="3">
    <source>
        <dbReference type="ARBA" id="ARBA00022448"/>
    </source>
</evidence>
<reference evidence="10" key="1">
    <citation type="submission" date="2021-01" db="UniProtKB">
        <authorList>
            <consortium name="EnsemblMetazoa"/>
        </authorList>
    </citation>
    <scope>IDENTIFICATION</scope>
</reference>
<evidence type="ECO:0000256" key="2">
    <source>
        <dbReference type="ARBA" id="ARBA00010694"/>
    </source>
</evidence>
<dbReference type="EnsemblMetazoa" id="XM_022811591">
    <property type="protein sequence ID" value="XP_022667326"/>
    <property type="gene ID" value="LOC111252925"/>
</dbReference>
<feature type="region of interest" description="Disordered" evidence="8">
    <location>
        <begin position="15"/>
        <end position="44"/>
    </location>
</feature>
<feature type="transmembrane region" description="Helical" evidence="9">
    <location>
        <begin position="276"/>
        <end position="294"/>
    </location>
</feature>
<evidence type="ECO:0000256" key="1">
    <source>
        <dbReference type="ARBA" id="ARBA00004477"/>
    </source>
</evidence>
<protein>
    <submittedName>
        <fullName evidence="10">Uncharacterized protein</fullName>
    </submittedName>
</protein>
<dbReference type="FunCoup" id="A0A7M7KI79">
    <property type="interactions" value="847"/>
</dbReference>
<proteinExistence type="inferred from homology"/>
<dbReference type="RefSeq" id="XP_022667326.1">
    <property type="nucleotide sequence ID" value="XM_022811591.1"/>
</dbReference>
<keyword evidence="5" id="KW-0256">Endoplasmic reticulum</keyword>
<evidence type="ECO:0000256" key="5">
    <source>
        <dbReference type="ARBA" id="ARBA00022824"/>
    </source>
</evidence>
<feature type="transmembrane region" description="Helical" evidence="9">
    <location>
        <begin position="121"/>
        <end position="143"/>
    </location>
</feature>
<dbReference type="KEGG" id="vde:111252925"/>
<comment type="subcellular location">
    <subcellularLocation>
        <location evidence="1">Endoplasmic reticulum membrane</location>
        <topology evidence="1">Multi-pass membrane protein</topology>
    </subcellularLocation>
</comment>
<dbReference type="AlphaFoldDB" id="A0A7M7KI79"/>
<feature type="transmembrane region" description="Helical" evidence="9">
    <location>
        <begin position="173"/>
        <end position="191"/>
    </location>
</feature>
<evidence type="ECO:0000256" key="6">
    <source>
        <dbReference type="ARBA" id="ARBA00022989"/>
    </source>
</evidence>
<feature type="transmembrane region" description="Helical" evidence="9">
    <location>
        <begin position="51"/>
        <end position="68"/>
    </location>
</feature>
<evidence type="ECO:0000256" key="7">
    <source>
        <dbReference type="ARBA" id="ARBA00023136"/>
    </source>
</evidence>
<feature type="transmembrane region" description="Helical" evidence="9">
    <location>
        <begin position="301"/>
        <end position="322"/>
    </location>
</feature>
<dbReference type="InParanoid" id="A0A7M7KI79"/>
<dbReference type="GO" id="GO:0005789">
    <property type="term" value="C:endoplasmic reticulum membrane"/>
    <property type="evidence" value="ECO:0007669"/>
    <property type="project" value="UniProtKB-SubCell"/>
</dbReference>
<feature type="transmembrane region" description="Helical" evidence="9">
    <location>
        <begin position="88"/>
        <end position="109"/>
    </location>
</feature>
<organism evidence="10 11">
    <name type="scientific">Varroa destructor</name>
    <name type="common">Honeybee mite</name>
    <dbReference type="NCBI Taxonomy" id="109461"/>
    <lineage>
        <taxon>Eukaryota</taxon>
        <taxon>Metazoa</taxon>
        <taxon>Ecdysozoa</taxon>
        <taxon>Arthropoda</taxon>
        <taxon>Chelicerata</taxon>
        <taxon>Arachnida</taxon>
        <taxon>Acari</taxon>
        <taxon>Parasitiformes</taxon>
        <taxon>Mesostigmata</taxon>
        <taxon>Gamasina</taxon>
        <taxon>Dermanyssoidea</taxon>
        <taxon>Varroidae</taxon>
        <taxon>Varroa</taxon>
    </lineage>
</organism>
<dbReference type="GO" id="GO:0005460">
    <property type="term" value="F:UDP-glucose transmembrane transporter activity"/>
    <property type="evidence" value="ECO:0007669"/>
    <property type="project" value="TreeGrafter"/>
</dbReference>
<keyword evidence="6 9" id="KW-1133">Transmembrane helix</keyword>
<dbReference type="InterPro" id="IPR037185">
    <property type="entry name" value="EmrE-like"/>
</dbReference>
<evidence type="ECO:0000256" key="9">
    <source>
        <dbReference type="SAM" id="Phobius"/>
    </source>
</evidence>
<keyword evidence="7 9" id="KW-0472">Membrane</keyword>
<dbReference type="PANTHER" id="PTHR10778">
    <property type="entry name" value="SOLUTE CARRIER FAMILY 35 MEMBER B"/>
    <property type="match status" value="1"/>
</dbReference>
<dbReference type="Gene3D" id="1.10.3730.20">
    <property type="match status" value="1"/>
</dbReference>
<evidence type="ECO:0000256" key="8">
    <source>
        <dbReference type="SAM" id="MobiDB-lite"/>
    </source>
</evidence>
<dbReference type="Proteomes" id="UP000594260">
    <property type="component" value="Unplaced"/>
</dbReference>
<dbReference type="SUPFAM" id="SSF103481">
    <property type="entry name" value="Multidrug resistance efflux transporter EmrE"/>
    <property type="match status" value="2"/>
</dbReference>
<feature type="compositionally biased region" description="Polar residues" evidence="8">
    <location>
        <begin position="26"/>
        <end position="35"/>
    </location>
</feature>
<feature type="transmembrane region" description="Helical" evidence="9">
    <location>
        <begin position="203"/>
        <end position="222"/>
    </location>
</feature>
<feature type="transmembrane region" description="Helical" evidence="9">
    <location>
        <begin position="234"/>
        <end position="256"/>
    </location>
</feature>
<keyword evidence="11" id="KW-1185">Reference proteome</keyword>
<dbReference type="GO" id="GO:0005459">
    <property type="term" value="F:UDP-galactose transmembrane transporter activity"/>
    <property type="evidence" value="ECO:0007669"/>
    <property type="project" value="TreeGrafter"/>
</dbReference>
<evidence type="ECO:0000256" key="4">
    <source>
        <dbReference type="ARBA" id="ARBA00022692"/>
    </source>
</evidence>
<keyword evidence="4 9" id="KW-0812">Transmembrane</keyword>
<dbReference type="InterPro" id="IPR013657">
    <property type="entry name" value="SCL35B1-4/HUT1"/>
</dbReference>
<name>A0A7M7KI79_VARDE</name>
<evidence type="ECO:0000313" key="11">
    <source>
        <dbReference type="Proteomes" id="UP000594260"/>
    </source>
</evidence>
<dbReference type="GO" id="GO:0000139">
    <property type="term" value="C:Golgi membrane"/>
    <property type="evidence" value="ECO:0007669"/>
    <property type="project" value="TreeGrafter"/>
</dbReference>
<dbReference type="PANTHER" id="PTHR10778:SF10">
    <property type="entry name" value="SOLUTE CARRIER FAMILY 35 MEMBER B1"/>
    <property type="match status" value="1"/>
</dbReference>
<evidence type="ECO:0000313" key="10">
    <source>
        <dbReference type="EnsemblMetazoa" id="XP_022667326"/>
    </source>
</evidence>
<dbReference type="Pfam" id="PF08449">
    <property type="entry name" value="UAA"/>
    <property type="match status" value="1"/>
</dbReference>
<accession>A0A7M7KI79</accession>
<dbReference type="OMA" id="CGAIGQV"/>
<comment type="similarity">
    <text evidence="2">Belongs to the nucleotide-sugar transporter family. SLC35B subfamily.</text>
</comment>
<sequence>MRCAEPTTLIERKEESGPGLFHSTKSESGAVQASKHNGVPKMSSSSSSLKVVIYAGGILISYAVFGIFQEKILRSSYGKDEERFVYQFSLLLIQCAMNMLMSKVLLHAVWSQGRDLTEWRYYTQGGIFYVGAMVTSFIALQYVNYPTQVVAKSCKPIPVMILGVLLARKRYPIQKYLFVVQIVVGAALFMYEDTHCKADKGSFFGNMLLAVSLALDGLLAATQDRMKQNFQTKSLHMMFHLNLVSIIFLTICVAYTGELPAFAAFLQKYPQLYGEVFLFAVCSAVGQIFIYSTVAEFGPLVCSIVTTTRKLFTVIASILLFGNALTERQWLGTSLVFAGLFLDGFFGKSSDPAKKA</sequence>